<evidence type="ECO:0000313" key="3">
    <source>
        <dbReference type="EMBL" id="AYN22599.1"/>
    </source>
</evidence>
<sequence length="170" mass="17817">MRFPFSRIQGGGVLPPRPQSKQVLLSFLGGAIGIMVIAYLTQQFGLPLMMAPFGATCALLFAAPDSPLAQPRSVIGGHFIASLVGVVIAKYVGAGPVEMGLAVGLAIALMHASRTLHAPAGADPLVILLAGEASWSYLFVPSLLGSIVLVVIAVVINNVGHEKAWPKYWY</sequence>
<accession>A0A3G2HZZ4</accession>
<dbReference type="Pfam" id="PF04982">
    <property type="entry name" value="TM_HPP"/>
    <property type="match status" value="1"/>
</dbReference>
<dbReference type="PANTHER" id="PTHR33741">
    <property type="entry name" value="TRANSMEMBRANE PROTEIN DDB_G0269096-RELATED"/>
    <property type="match status" value="1"/>
</dbReference>
<feature type="domain" description="HPP transmembrane region" evidence="2">
    <location>
        <begin position="16"/>
        <end position="166"/>
    </location>
</feature>
<evidence type="ECO:0000256" key="1">
    <source>
        <dbReference type="SAM" id="Phobius"/>
    </source>
</evidence>
<dbReference type="RefSeq" id="WP_121739997.1">
    <property type="nucleotide sequence ID" value="NZ_CP032153.1"/>
</dbReference>
<name>A0A3G2HZZ4_9BURK</name>
<evidence type="ECO:0000313" key="4">
    <source>
        <dbReference type="Proteomes" id="UP000268070"/>
    </source>
</evidence>
<feature type="transmembrane region" description="Helical" evidence="1">
    <location>
        <begin position="135"/>
        <end position="156"/>
    </location>
</feature>
<organism evidence="3 4">
    <name type="scientific">Alcaligenes aquatilis</name>
    <dbReference type="NCBI Taxonomy" id="323284"/>
    <lineage>
        <taxon>Bacteria</taxon>
        <taxon>Pseudomonadati</taxon>
        <taxon>Pseudomonadota</taxon>
        <taxon>Betaproteobacteria</taxon>
        <taxon>Burkholderiales</taxon>
        <taxon>Alcaligenaceae</taxon>
        <taxon>Alcaligenes</taxon>
    </lineage>
</organism>
<dbReference type="InterPro" id="IPR007065">
    <property type="entry name" value="HPP"/>
</dbReference>
<protein>
    <submittedName>
        <fullName evidence="3">HPP family protein</fullName>
    </submittedName>
</protein>
<dbReference type="PANTHER" id="PTHR33741:SF5">
    <property type="entry name" value="TRANSMEMBRANE PROTEIN DDB_G0269096-RELATED"/>
    <property type="match status" value="1"/>
</dbReference>
<proteinExistence type="predicted"/>
<dbReference type="Proteomes" id="UP000268070">
    <property type="component" value="Chromosome"/>
</dbReference>
<keyword evidence="1" id="KW-1133">Transmembrane helix</keyword>
<keyword evidence="1" id="KW-0472">Membrane</keyword>
<dbReference type="AlphaFoldDB" id="A0A3G2HZZ4"/>
<reference evidence="3 4" key="1">
    <citation type="submission" date="2018-09" db="EMBL/GenBank/DDBJ databases">
        <title>Complete genome sequence of the hydrocarbonoclastic bacterium Alcaligenes aquatilis QD168, isolated from a crude-oil polluted marine sediment of Central Chile.</title>
        <authorList>
            <person name="Duran R.E."/>
            <person name="Barra B."/>
            <person name="Salva-Serra F."/>
            <person name="Mendez V."/>
            <person name="Moore E.R.B."/>
            <person name="Seeger M."/>
        </authorList>
    </citation>
    <scope>NUCLEOTIDE SEQUENCE [LARGE SCALE GENOMIC DNA]</scope>
    <source>
        <strain evidence="3 4">QD168</strain>
    </source>
</reference>
<dbReference type="EMBL" id="CP032153">
    <property type="protein sequence ID" value="AYN22599.1"/>
    <property type="molecule type" value="Genomic_DNA"/>
</dbReference>
<dbReference type="InterPro" id="IPR058581">
    <property type="entry name" value="TM_HPP"/>
</dbReference>
<feature type="transmembrane region" description="Helical" evidence="1">
    <location>
        <begin position="23"/>
        <end position="40"/>
    </location>
</feature>
<gene>
    <name evidence="3" type="ORF">D3M96_19785</name>
</gene>
<evidence type="ECO:0000259" key="2">
    <source>
        <dbReference type="Pfam" id="PF04982"/>
    </source>
</evidence>
<dbReference type="KEGG" id="aaqu:D3M96_19785"/>
<feature type="transmembrane region" description="Helical" evidence="1">
    <location>
        <begin position="75"/>
        <end position="93"/>
    </location>
</feature>
<keyword evidence="1" id="KW-0812">Transmembrane</keyword>
<dbReference type="OrthoDB" id="9811720at2"/>